<comment type="caution">
    <text evidence="2">The sequence shown here is derived from an EMBL/GenBank/DDBJ whole genome shotgun (WGS) entry which is preliminary data.</text>
</comment>
<evidence type="ECO:0000313" key="3">
    <source>
        <dbReference type="Proteomes" id="UP000762676"/>
    </source>
</evidence>
<reference evidence="2 3" key="1">
    <citation type="journal article" date="2021" name="Elife">
        <title>Chloroplast acquisition without the gene transfer in kleptoplastic sea slugs, Plakobranchus ocellatus.</title>
        <authorList>
            <person name="Maeda T."/>
            <person name="Takahashi S."/>
            <person name="Yoshida T."/>
            <person name="Shimamura S."/>
            <person name="Takaki Y."/>
            <person name="Nagai Y."/>
            <person name="Toyoda A."/>
            <person name="Suzuki Y."/>
            <person name="Arimoto A."/>
            <person name="Ishii H."/>
            <person name="Satoh N."/>
            <person name="Nishiyama T."/>
            <person name="Hasebe M."/>
            <person name="Maruyama T."/>
            <person name="Minagawa J."/>
            <person name="Obokata J."/>
            <person name="Shigenobu S."/>
        </authorList>
    </citation>
    <scope>NUCLEOTIDE SEQUENCE [LARGE SCALE GENOMIC DNA]</scope>
</reference>
<dbReference type="Proteomes" id="UP000762676">
    <property type="component" value="Unassembled WGS sequence"/>
</dbReference>
<dbReference type="EMBL" id="BMAT01003722">
    <property type="protein sequence ID" value="GFR61227.1"/>
    <property type="molecule type" value="Genomic_DNA"/>
</dbReference>
<feature type="region of interest" description="Disordered" evidence="1">
    <location>
        <begin position="116"/>
        <end position="136"/>
    </location>
</feature>
<evidence type="ECO:0000313" key="2">
    <source>
        <dbReference type="EMBL" id="GFR61227.1"/>
    </source>
</evidence>
<gene>
    <name evidence="2" type="ORF">ElyMa_001840500</name>
</gene>
<name>A0AAV4EJN3_9GAST</name>
<keyword evidence="3" id="KW-1185">Reference proteome</keyword>
<organism evidence="2 3">
    <name type="scientific">Elysia marginata</name>
    <dbReference type="NCBI Taxonomy" id="1093978"/>
    <lineage>
        <taxon>Eukaryota</taxon>
        <taxon>Metazoa</taxon>
        <taxon>Spiralia</taxon>
        <taxon>Lophotrochozoa</taxon>
        <taxon>Mollusca</taxon>
        <taxon>Gastropoda</taxon>
        <taxon>Heterobranchia</taxon>
        <taxon>Euthyneura</taxon>
        <taxon>Panpulmonata</taxon>
        <taxon>Sacoglossa</taxon>
        <taxon>Placobranchoidea</taxon>
        <taxon>Plakobranchidae</taxon>
        <taxon>Elysia</taxon>
    </lineage>
</organism>
<proteinExistence type="predicted"/>
<evidence type="ECO:0000256" key="1">
    <source>
        <dbReference type="SAM" id="MobiDB-lite"/>
    </source>
</evidence>
<dbReference type="AlphaFoldDB" id="A0AAV4EJN3"/>
<accession>A0AAV4EJN3</accession>
<feature type="compositionally biased region" description="Polar residues" evidence="1">
    <location>
        <begin position="119"/>
        <end position="129"/>
    </location>
</feature>
<sequence length="136" mass="14994">MCVNSLSQGLNFDLPKAGLELRTSRSESRASTTTPPRHTNHLRLLNCTCLFKIDTFVSIGAPQTSAVGSTAQQTKEGTQQELCLHQSPEENFFDMRKLSSADIQVNLQILSHQDCMQRGHSSQPASLVTSRLHAAR</sequence>
<protein>
    <submittedName>
        <fullName evidence="2">Uncharacterized protein</fullName>
    </submittedName>
</protein>